<dbReference type="GO" id="GO:0046872">
    <property type="term" value="F:metal ion binding"/>
    <property type="evidence" value="ECO:0007669"/>
    <property type="project" value="InterPro"/>
</dbReference>
<organism evidence="1 2">
    <name type="scientific">Biomphalaria pfeifferi</name>
    <name type="common">Bloodfluke planorb</name>
    <name type="synonym">Freshwater snail</name>
    <dbReference type="NCBI Taxonomy" id="112525"/>
    <lineage>
        <taxon>Eukaryota</taxon>
        <taxon>Metazoa</taxon>
        <taxon>Spiralia</taxon>
        <taxon>Lophotrochozoa</taxon>
        <taxon>Mollusca</taxon>
        <taxon>Gastropoda</taxon>
        <taxon>Heterobranchia</taxon>
        <taxon>Euthyneura</taxon>
        <taxon>Panpulmonata</taxon>
        <taxon>Hygrophila</taxon>
        <taxon>Lymnaeoidea</taxon>
        <taxon>Planorbidae</taxon>
        <taxon>Biomphalaria</taxon>
    </lineage>
</organism>
<dbReference type="EMBL" id="JASAOG010000477">
    <property type="protein sequence ID" value="KAK0039206.1"/>
    <property type="molecule type" value="Genomic_DNA"/>
</dbReference>
<dbReference type="Proteomes" id="UP001233172">
    <property type="component" value="Unassembled WGS sequence"/>
</dbReference>
<dbReference type="InterPro" id="IPR037217">
    <property type="entry name" value="Trp/Indoleamine_2_3_dOase-like"/>
</dbReference>
<name>A0AAD8AMZ6_BIOPF</name>
<dbReference type="GO" id="GO:0004833">
    <property type="term" value="F:L-tryptophan 2,3-dioxygenase activity"/>
    <property type="evidence" value="ECO:0007669"/>
    <property type="project" value="InterPro"/>
</dbReference>
<dbReference type="GO" id="GO:0019442">
    <property type="term" value="P:L-tryptophan catabolic process to acetyl-CoA"/>
    <property type="evidence" value="ECO:0007669"/>
    <property type="project" value="TreeGrafter"/>
</dbReference>
<sequence length="261" mass="30805">MTEYGKNAPLSYNEYLKVPELIRLQQTLSEPTSHDEQLFIIIHQTYELWFKQILHEIDASCVWMDEGRMFRANHSLRSVVGIEKVLVTQIHILETMAQIGFLEFRDKLNPASGFQSMQFRELEFASGAKDENILRFFEYDEFAHKRLQERFDAPSLADKFWNLLERNHFDISTEAKRVEAVVEILTHPEKYPDLFNMQDLLIEHDENIALWRYHHVLMVERMLGMKRGTGGSEGSGYLRTTLSKKFIPELWEARTHLKIQN</sequence>
<keyword evidence="2" id="KW-1185">Reference proteome</keyword>
<accession>A0AAD8AMZ6</accession>
<protein>
    <submittedName>
        <fullName evidence="1">Tryptophan 2 3-dioxygenase</fullName>
    </submittedName>
</protein>
<evidence type="ECO:0000313" key="1">
    <source>
        <dbReference type="EMBL" id="KAK0039206.1"/>
    </source>
</evidence>
<evidence type="ECO:0000313" key="2">
    <source>
        <dbReference type="Proteomes" id="UP001233172"/>
    </source>
</evidence>
<comment type="caution">
    <text evidence="1">The sequence shown here is derived from an EMBL/GenBank/DDBJ whole genome shotgun (WGS) entry which is preliminary data.</text>
</comment>
<dbReference type="Gene3D" id="1.20.58.480">
    <property type="match status" value="1"/>
</dbReference>
<dbReference type="InterPro" id="IPR004981">
    <property type="entry name" value="Trp_2_3_dOase"/>
</dbReference>
<reference evidence="1" key="2">
    <citation type="submission" date="2023-04" db="EMBL/GenBank/DDBJ databases">
        <authorList>
            <person name="Bu L."/>
            <person name="Lu L."/>
            <person name="Laidemitt M.R."/>
            <person name="Zhang S.M."/>
            <person name="Mutuku M."/>
            <person name="Mkoji G."/>
            <person name="Steinauer M."/>
            <person name="Loker E.S."/>
        </authorList>
    </citation>
    <scope>NUCLEOTIDE SEQUENCE</scope>
    <source>
        <strain evidence="1">KasaAsao</strain>
        <tissue evidence="1">Whole Snail</tissue>
    </source>
</reference>
<dbReference type="PANTHER" id="PTHR10138">
    <property type="entry name" value="TRYPTOPHAN 2,3-DIOXYGENASE"/>
    <property type="match status" value="1"/>
</dbReference>
<dbReference type="GO" id="GO:0019441">
    <property type="term" value="P:L-tryptophan catabolic process to kynurenine"/>
    <property type="evidence" value="ECO:0007669"/>
    <property type="project" value="InterPro"/>
</dbReference>
<dbReference type="SUPFAM" id="SSF140959">
    <property type="entry name" value="Indolic compounds 2,3-dioxygenase-like"/>
    <property type="match status" value="1"/>
</dbReference>
<dbReference type="GO" id="GO:0020037">
    <property type="term" value="F:heme binding"/>
    <property type="evidence" value="ECO:0007669"/>
    <property type="project" value="InterPro"/>
</dbReference>
<proteinExistence type="predicted"/>
<reference evidence="1" key="1">
    <citation type="journal article" date="2023" name="PLoS Negl. Trop. Dis.">
        <title>A genome sequence for Biomphalaria pfeifferi, the major vector snail for the human-infecting parasite Schistosoma mansoni.</title>
        <authorList>
            <person name="Bu L."/>
            <person name="Lu L."/>
            <person name="Laidemitt M.R."/>
            <person name="Zhang S.M."/>
            <person name="Mutuku M."/>
            <person name="Mkoji G."/>
            <person name="Steinauer M."/>
            <person name="Loker E.S."/>
        </authorList>
    </citation>
    <scope>NUCLEOTIDE SEQUENCE</scope>
    <source>
        <strain evidence="1">KasaAsao</strain>
    </source>
</reference>
<dbReference type="PANTHER" id="PTHR10138:SF0">
    <property type="entry name" value="TRYPTOPHAN 2,3-DIOXYGENASE"/>
    <property type="match status" value="1"/>
</dbReference>
<gene>
    <name evidence="1" type="ORF">Bpfe_031359</name>
</gene>
<dbReference type="AlphaFoldDB" id="A0AAD8AMZ6"/>
<dbReference type="Pfam" id="PF03301">
    <property type="entry name" value="Trp_dioxygenase"/>
    <property type="match status" value="2"/>
</dbReference>